<dbReference type="OrthoDB" id="10546071at2759"/>
<dbReference type="SUPFAM" id="SSF90250">
    <property type="entry name" value="Troponin coil-coiled subunits"/>
    <property type="match status" value="1"/>
</dbReference>
<protein>
    <submittedName>
        <fullName evidence="2">Uncharacterized protein</fullName>
    </submittedName>
</protein>
<proteinExistence type="predicted"/>
<reference evidence="3" key="1">
    <citation type="submission" date="2010-06" db="EMBL/GenBank/DDBJ databases">
        <authorList>
            <person name="Jiang H."/>
            <person name="Abraham K."/>
            <person name="Ali S."/>
            <person name="Alsbrooks S.L."/>
            <person name="Anim B.N."/>
            <person name="Anosike U.S."/>
            <person name="Attaway T."/>
            <person name="Bandaranaike D.P."/>
            <person name="Battles P.K."/>
            <person name="Bell S.N."/>
            <person name="Bell A.V."/>
            <person name="Beltran B."/>
            <person name="Bickham C."/>
            <person name="Bustamante Y."/>
            <person name="Caleb T."/>
            <person name="Canada A."/>
            <person name="Cardenas V."/>
            <person name="Carter K."/>
            <person name="Chacko J."/>
            <person name="Chandrabose M.N."/>
            <person name="Chavez D."/>
            <person name="Chavez A."/>
            <person name="Chen L."/>
            <person name="Chu H.-S."/>
            <person name="Claassen K.J."/>
            <person name="Cockrell R."/>
            <person name="Collins M."/>
            <person name="Cooper J.A."/>
            <person name="Cree A."/>
            <person name="Curry S.M."/>
            <person name="Da Y."/>
            <person name="Dao M.D."/>
            <person name="Das B."/>
            <person name="Davila M.-L."/>
            <person name="Davy-Carroll L."/>
            <person name="Denson S."/>
            <person name="Dinh H."/>
            <person name="Ebong V.E."/>
            <person name="Edwards J.R."/>
            <person name="Egan A."/>
            <person name="El-Daye J."/>
            <person name="Escobedo L."/>
            <person name="Fernandez S."/>
            <person name="Fernando P.R."/>
            <person name="Flagg N."/>
            <person name="Forbes L.D."/>
            <person name="Fowler R.G."/>
            <person name="Fu Q."/>
            <person name="Gabisi R.A."/>
            <person name="Ganer J."/>
            <person name="Garbino Pronczuk A."/>
            <person name="Garcia R.M."/>
            <person name="Garner T."/>
            <person name="Garrett T.E."/>
            <person name="Gonzalez D.A."/>
            <person name="Hamid H."/>
            <person name="Hawkins E.S."/>
            <person name="Hirani K."/>
            <person name="Hogues M.E."/>
            <person name="Hollins B."/>
            <person name="Hsiao C.-H."/>
            <person name="Jabil R."/>
            <person name="James M.L."/>
            <person name="Jhangiani S.N."/>
            <person name="Johnson B."/>
            <person name="Johnson Q."/>
            <person name="Joshi V."/>
            <person name="Kalu J.B."/>
            <person name="Kam C."/>
            <person name="Kashfia A."/>
            <person name="Keebler J."/>
            <person name="Kisamo H."/>
            <person name="Kovar C.L."/>
            <person name="Lago L.A."/>
            <person name="Lai C.-Y."/>
            <person name="Laidlaw J."/>
            <person name="Lara F."/>
            <person name="Le T.-K."/>
            <person name="Lee S.L."/>
            <person name="Legall F.H."/>
            <person name="Lemon S.J."/>
            <person name="Lewis L.R."/>
            <person name="Li B."/>
            <person name="Liu Y."/>
            <person name="Liu Y.-S."/>
            <person name="Lopez J."/>
            <person name="Lozado R.J."/>
            <person name="Lu J."/>
            <person name="Madu R.C."/>
            <person name="Maheshwari M."/>
            <person name="Maheshwari R."/>
            <person name="Malloy K."/>
            <person name="Martinez E."/>
            <person name="Mathew T."/>
            <person name="Mercado I.C."/>
            <person name="Mercado C."/>
            <person name="Meyer B."/>
            <person name="Montgomery K."/>
            <person name="Morgan M.B."/>
            <person name="Munidasa M."/>
            <person name="Nazareth L.V."/>
            <person name="Nelson J."/>
            <person name="Ng B.M."/>
            <person name="Nguyen N.B."/>
            <person name="Nguyen P.Q."/>
            <person name="Nguyen T."/>
            <person name="Obregon M."/>
            <person name="Okwuonu G.O."/>
            <person name="Onwere C.G."/>
            <person name="Orozco G."/>
            <person name="Parra A."/>
            <person name="Patel S."/>
            <person name="Patil S."/>
            <person name="Perez A."/>
            <person name="Perez Y."/>
            <person name="Pham C."/>
            <person name="Primus E.L."/>
            <person name="Pu L.-L."/>
            <person name="Puazo M."/>
            <person name="Qin X."/>
            <person name="Quiroz J.B."/>
            <person name="Reese J."/>
            <person name="Richards S."/>
            <person name="Rives C.M."/>
            <person name="Robberts R."/>
            <person name="Ruiz S.J."/>
            <person name="Ruiz M.J."/>
            <person name="Santibanez J."/>
            <person name="Schneider B.W."/>
            <person name="Sisson I."/>
            <person name="Smith M."/>
            <person name="Sodergren E."/>
            <person name="Song X.-Z."/>
            <person name="Song B.B."/>
            <person name="Summersgill H."/>
            <person name="Thelus R."/>
            <person name="Thornton R.D."/>
            <person name="Trejos Z.Y."/>
            <person name="Usmani K."/>
            <person name="Vattathil S."/>
            <person name="Villasana D."/>
            <person name="Walker D.L."/>
            <person name="Wang S."/>
            <person name="Wang K."/>
            <person name="White C.S."/>
            <person name="Williams A.C."/>
            <person name="Williamson J."/>
            <person name="Wilson K."/>
            <person name="Woghiren I.O."/>
            <person name="Woodworth J.R."/>
            <person name="Worley K.C."/>
            <person name="Wright R.A."/>
            <person name="Wu W."/>
            <person name="Young L."/>
            <person name="Zhang L."/>
            <person name="Zhang J."/>
            <person name="Zhu Y."/>
            <person name="Muzny D.M."/>
            <person name="Weinstock G."/>
            <person name="Gibbs R.A."/>
        </authorList>
    </citation>
    <scope>NUCLEOTIDE SEQUENCE [LARGE SCALE GENOMIC DNA]</scope>
    <source>
        <strain evidence="3">LSR1</strain>
    </source>
</reference>
<organism evidence="2 3">
    <name type="scientific">Acyrthosiphon pisum</name>
    <name type="common">Pea aphid</name>
    <dbReference type="NCBI Taxonomy" id="7029"/>
    <lineage>
        <taxon>Eukaryota</taxon>
        <taxon>Metazoa</taxon>
        <taxon>Ecdysozoa</taxon>
        <taxon>Arthropoda</taxon>
        <taxon>Hexapoda</taxon>
        <taxon>Insecta</taxon>
        <taxon>Pterygota</taxon>
        <taxon>Neoptera</taxon>
        <taxon>Paraneoptera</taxon>
        <taxon>Hemiptera</taxon>
        <taxon>Sternorrhyncha</taxon>
        <taxon>Aphidomorpha</taxon>
        <taxon>Aphidoidea</taxon>
        <taxon>Aphididae</taxon>
        <taxon>Macrosiphini</taxon>
        <taxon>Acyrthosiphon</taxon>
    </lineage>
</organism>
<dbReference type="Proteomes" id="UP000007819">
    <property type="component" value="Chromosome X"/>
</dbReference>
<dbReference type="RefSeq" id="XP_016657052.1">
    <property type="nucleotide sequence ID" value="XM_016801563.2"/>
</dbReference>
<dbReference type="KEGG" id="api:107882733"/>
<dbReference type="GeneID" id="107882733"/>
<evidence type="ECO:0000313" key="2">
    <source>
        <dbReference type="EnsemblMetazoa" id="XP_016657052.1"/>
    </source>
</evidence>
<sequence length="181" mass="21190">MREERVIFGYKTQNLLAYRYQFRHQQFQEQSTAEQSSLPNSQPSNYQTSSTNSNHSKDCQNNSNKIETSHHTSILPILQFPQVIIKKKMDPSLITEKIDAIMAQRKENDEGMKIVKSNFRKNIKNINIKIAKANLKTTKEKLIEEKQKILNNYKTSLYIEFLCEKSTQRGLSDLYEQLDNI</sequence>
<dbReference type="AlphaFoldDB" id="A0A8R2H3R6"/>
<feature type="region of interest" description="Disordered" evidence="1">
    <location>
        <begin position="29"/>
        <end position="64"/>
    </location>
</feature>
<name>A0A8R2H3R6_ACYPI</name>
<evidence type="ECO:0000256" key="1">
    <source>
        <dbReference type="SAM" id="MobiDB-lite"/>
    </source>
</evidence>
<keyword evidence="3" id="KW-1185">Reference proteome</keyword>
<dbReference type="EnsemblMetazoa" id="XM_016801563.2">
    <property type="protein sequence ID" value="XP_016657052.1"/>
    <property type="gene ID" value="LOC107882733"/>
</dbReference>
<evidence type="ECO:0000313" key="3">
    <source>
        <dbReference type="Proteomes" id="UP000007819"/>
    </source>
</evidence>
<dbReference type="InterPro" id="IPR038077">
    <property type="entry name" value="Troponin_sf"/>
</dbReference>
<reference evidence="2" key="2">
    <citation type="submission" date="2022-06" db="UniProtKB">
        <authorList>
            <consortium name="EnsemblMetazoa"/>
        </authorList>
    </citation>
    <scope>IDENTIFICATION</scope>
</reference>
<accession>A0A8R2H3R6</accession>